<comment type="caution">
    <text evidence="2">The sequence shown here is derived from an EMBL/GenBank/DDBJ whole genome shotgun (WGS) entry which is preliminary data.</text>
</comment>
<evidence type="ECO:0000313" key="2">
    <source>
        <dbReference type="EMBL" id="KAL3879678.1"/>
    </source>
</evidence>
<evidence type="ECO:0000256" key="1">
    <source>
        <dbReference type="PROSITE-ProRule" id="PRU00339"/>
    </source>
</evidence>
<dbReference type="EMBL" id="JBJQND010000004">
    <property type="protein sequence ID" value="KAL3879678.1"/>
    <property type="molecule type" value="Genomic_DNA"/>
</dbReference>
<dbReference type="AlphaFoldDB" id="A0ABD3X2G1"/>
<dbReference type="PANTHER" id="PTHR16253:SF0">
    <property type="entry name" value="TETRATRICOPEPTIDE REPEAT PROTEIN 22"/>
    <property type="match status" value="1"/>
</dbReference>
<dbReference type="InterPro" id="IPR019734">
    <property type="entry name" value="TPR_rpt"/>
</dbReference>
<reference evidence="2 3" key="1">
    <citation type="submission" date="2024-11" db="EMBL/GenBank/DDBJ databases">
        <title>Chromosome-level genome assembly of the freshwater bivalve Anodonta woodiana.</title>
        <authorList>
            <person name="Chen X."/>
        </authorList>
    </citation>
    <scope>NUCLEOTIDE SEQUENCE [LARGE SCALE GENOMIC DNA]</scope>
    <source>
        <strain evidence="2">MN2024</strain>
        <tissue evidence="2">Gills</tissue>
    </source>
</reference>
<accession>A0ABD3X2G1</accession>
<evidence type="ECO:0000313" key="3">
    <source>
        <dbReference type="Proteomes" id="UP001634394"/>
    </source>
</evidence>
<gene>
    <name evidence="2" type="ORF">ACJMK2_031965</name>
</gene>
<dbReference type="PROSITE" id="PS50005">
    <property type="entry name" value="TPR"/>
    <property type="match status" value="1"/>
</dbReference>
<sequence>MATKNKDTLLQKLENLKSSFSLKINHVTQRKLNIFLLKFKCEYDYDEYDHHEEKKRYYNLMTYLHYHLRNVEEANQYNEKALEIDPESIVALGNKAWILFKEHGNDDDFKSVEQILKQVDALCTDRVKLTVAKSEMAYSYARFGLLYYKRAVEIYEHVLNDYGCGLIQVRCLRQNIIHHDTTYEDTIKCAASLLSQVANQDDNLRYKARALTELGSLANFNKASAKHVHDCGLPEEPHKMFSMAIQLVQDHAILDIPVLEQYAYQYNIQDRPDLSKDILLETLKVKKSPRALTLLARILYYQMKKKLKQKCIPNNAESQEIIKLYNYAIAAGNIAAMGYKGQLLMQMWNYKEAIEEFEKVYRLFELSDPKQEELDWKTRFLCETCHAKCLYYSSNDALSIIQAKKLLWSSIELCFDARKERRKTPESVLEEKTMHKLVGQKDRAFHLRREIERTGMSLEQQSEMAQRLIKLHQFNEGLSLLNQMMASNTLPEELKEFTIKAYIDGAEYALKEGDFLLASRRTLLAFDMRFPDDNSNISQERLHLFLCANEQNQNVAQSVQECITRFSSLNITTCFDLMPGRLRFSSLEETMLQSSVLVILLDDMKNDDSDSLPFNISVEMAQFIQIQNKTEKSLMIITVSDQCVIPYRLRYLPHLPLAKLFQEDTKKWIHNFFQMALLQNTFSILKDNINQLEEK</sequence>
<organism evidence="2 3">
    <name type="scientific">Sinanodonta woodiana</name>
    <name type="common">Chinese pond mussel</name>
    <name type="synonym">Anodonta woodiana</name>
    <dbReference type="NCBI Taxonomy" id="1069815"/>
    <lineage>
        <taxon>Eukaryota</taxon>
        <taxon>Metazoa</taxon>
        <taxon>Spiralia</taxon>
        <taxon>Lophotrochozoa</taxon>
        <taxon>Mollusca</taxon>
        <taxon>Bivalvia</taxon>
        <taxon>Autobranchia</taxon>
        <taxon>Heteroconchia</taxon>
        <taxon>Palaeoheterodonta</taxon>
        <taxon>Unionida</taxon>
        <taxon>Unionoidea</taxon>
        <taxon>Unionidae</taxon>
        <taxon>Unioninae</taxon>
        <taxon>Sinanodonta</taxon>
    </lineage>
</organism>
<dbReference type="PANTHER" id="PTHR16253">
    <property type="entry name" value="TETRATRICOPEPTIDE REPEAT PROTEIN 22"/>
    <property type="match status" value="1"/>
</dbReference>
<proteinExistence type="predicted"/>
<dbReference type="InterPro" id="IPR042342">
    <property type="entry name" value="TTC22"/>
</dbReference>
<name>A0ABD3X2G1_SINWO</name>
<dbReference type="InterPro" id="IPR011990">
    <property type="entry name" value="TPR-like_helical_dom_sf"/>
</dbReference>
<keyword evidence="3" id="KW-1185">Reference proteome</keyword>
<protein>
    <submittedName>
        <fullName evidence="2">Uncharacterized protein</fullName>
    </submittedName>
</protein>
<dbReference type="Proteomes" id="UP001634394">
    <property type="component" value="Unassembled WGS sequence"/>
</dbReference>
<dbReference type="SUPFAM" id="SSF48452">
    <property type="entry name" value="TPR-like"/>
    <property type="match status" value="2"/>
</dbReference>
<keyword evidence="1" id="KW-0802">TPR repeat</keyword>
<feature type="repeat" description="TPR" evidence="1">
    <location>
        <begin position="55"/>
        <end position="88"/>
    </location>
</feature>
<dbReference type="Gene3D" id="1.25.40.10">
    <property type="entry name" value="Tetratricopeptide repeat domain"/>
    <property type="match status" value="1"/>
</dbReference>